<evidence type="ECO:0000313" key="1">
    <source>
        <dbReference type="EMBL" id="EMZ42681.1"/>
    </source>
</evidence>
<dbReference type="EMBL" id="AGXC01000001">
    <property type="protein sequence ID" value="EMZ42681.1"/>
    <property type="molecule type" value="Genomic_DNA"/>
</dbReference>
<dbReference type="Proteomes" id="UP000012651">
    <property type="component" value="Unassembled WGS sequence"/>
</dbReference>
<protein>
    <submittedName>
        <fullName evidence="1">Uncharacterized protein</fullName>
    </submittedName>
</protein>
<sequence>MRDFKIGFIEIEKIGSEHDIAFQNLPKLALQSFDEKLLTQQQIEILLFGWYEEDRNNTQYMKVSYGWNGDIHSIHSIPNLYGFTRSWTINICRNSGWCRIPFDRATC</sequence>
<accession>N2BQY2</accession>
<dbReference type="AlphaFoldDB" id="N2BQY2"/>
<name>N2BQY2_9ACTN</name>
<gene>
    <name evidence="1" type="ORF">HMPREF1091_00239</name>
</gene>
<proteinExistence type="predicted"/>
<reference evidence="1 2" key="1">
    <citation type="submission" date="2013-03" db="EMBL/GenBank/DDBJ databases">
        <title>The Genome Sequence of Atopobium minutum 10063974.</title>
        <authorList>
            <consortium name="The Broad Institute Genome Sequencing Platform"/>
            <person name="Earl A."/>
            <person name="Ward D."/>
            <person name="Feldgarden M."/>
            <person name="Gevers D."/>
            <person name="Lambert T."/>
            <person name="Marvaud J.-C."/>
            <person name="Courvalin P."/>
            <person name="Walker B."/>
            <person name="Young S.K."/>
            <person name="Zeng Q."/>
            <person name="Gargeya S."/>
            <person name="Fitzgerald M."/>
            <person name="Haas B."/>
            <person name="Abouelleil A."/>
            <person name="Alvarado L."/>
            <person name="Arachchi H.M."/>
            <person name="Berlin A.M."/>
            <person name="Chapman S.B."/>
            <person name="Dewar J."/>
            <person name="Goldberg J."/>
            <person name="Griggs A."/>
            <person name="Gujja S."/>
            <person name="Hansen M."/>
            <person name="Howarth C."/>
            <person name="Imamovic A."/>
            <person name="Larimer J."/>
            <person name="McCowan C."/>
            <person name="Murphy C."/>
            <person name="Neiman D."/>
            <person name="Pearson M."/>
            <person name="Priest M."/>
            <person name="Roberts A."/>
            <person name="Saif S."/>
            <person name="Shea T."/>
            <person name="Sisk P."/>
            <person name="Sykes S."/>
            <person name="Wortman J."/>
            <person name="Nusbaum C."/>
            <person name="Birren B."/>
        </authorList>
    </citation>
    <scope>NUCLEOTIDE SEQUENCE [LARGE SCALE GENOMIC DNA]</scope>
    <source>
        <strain evidence="1 2">10063974</strain>
    </source>
</reference>
<organism evidence="1 2">
    <name type="scientific">Atopobium minutum 10063974</name>
    <dbReference type="NCBI Taxonomy" id="997872"/>
    <lineage>
        <taxon>Bacteria</taxon>
        <taxon>Bacillati</taxon>
        <taxon>Actinomycetota</taxon>
        <taxon>Coriobacteriia</taxon>
        <taxon>Coriobacteriales</taxon>
        <taxon>Atopobiaceae</taxon>
        <taxon>Atopobium</taxon>
    </lineage>
</organism>
<dbReference type="HOGENOM" id="CLU_2204624_0_0_11"/>
<evidence type="ECO:0000313" key="2">
    <source>
        <dbReference type="Proteomes" id="UP000012651"/>
    </source>
</evidence>
<keyword evidence="2" id="KW-1185">Reference proteome</keyword>
<comment type="caution">
    <text evidence="1">The sequence shown here is derived from an EMBL/GenBank/DDBJ whole genome shotgun (WGS) entry which is preliminary data.</text>
</comment>
<dbReference type="RefSeq" id="WP_002563014.1">
    <property type="nucleotide sequence ID" value="NZ_KB822533.1"/>
</dbReference>